<name>A0ACD4NM99_9HYPH</name>
<proteinExistence type="predicted"/>
<evidence type="ECO:0000313" key="1">
    <source>
        <dbReference type="EMBL" id="WAJ27874.1"/>
    </source>
</evidence>
<protein>
    <submittedName>
        <fullName evidence="1">Uncharacterized protein</fullName>
    </submittedName>
</protein>
<dbReference type="EMBL" id="CP113520">
    <property type="protein sequence ID" value="WAJ27874.1"/>
    <property type="molecule type" value="Genomic_DNA"/>
</dbReference>
<dbReference type="Proteomes" id="UP001163223">
    <property type="component" value="Chromosome"/>
</dbReference>
<organism evidence="1 2">
    <name type="scientific">Antarcticirhabdus aurantiaca</name>
    <dbReference type="NCBI Taxonomy" id="2606717"/>
    <lineage>
        <taxon>Bacteria</taxon>
        <taxon>Pseudomonadati</taxon>
        <taxon>Pseudomonadota</taxon>
        <taxon>Alphaproteobacteria</taxon>
        <taxon>Hyphomicrobiales</taxon>
        <taxon>Aurantimonadaceae</taxon>
        <taxon>Antarcticirhabdus</taxon>
    </lineage>
</organism>
<sequence length="61" mass="6813">MIDRPVYRAFIIATNGSILRGHVLDCSTDQIALQRAEQLADGCAVELWDRTRRIAVLQSAN</sequence>
<keyword evidence="2" id="KW-1185">Reference proteome</keyword>
<evidence type="ECO:0000313" key="2">
    <source>
        <dbReference type="Proteomes" id="UP001163223"/>
    </source>
</evidence>
<reference evidence="1" key="1">
    <citation type="submission" date="2022-11" db="EMBL/GenBank/DDBJ databases">
        <title>beta-Carotene-producing bacterium, Jeongeuplla avenae sp. nov., alleviates the salt stress of Arabidopsis seedlings.</title>
        <authorList>
            <person name="Jiang L."/>
            <person name="Lee J."/>
        </authorList>
    </citation>
    <scope>NUCLEOTIDE SEQUENCE</scope>
    <source>
        <strain evidence="1">DY_R2A_6</strain>
    </source>
</reference>
<accession>A0ACD4NM99</accession>
<gene>
    <name evidence="1" type="ORF">OXU80_24020</name>
</gene>